<gene>
    <name evidence="2" type="ORF">CEE69_20205</name>
</gene>
<dbReference type="InterPro" id="IPR013424">
    <property type="entry name" value="Ice-binding_C"/>
</dbReference>
<dbReference type="GO" id="GO:0008237">
    <property type="term" value="F:metallopeptidase activity"/>
    <property type="evidence" value="ECO:0007669"/>
    <property type="project" value="InterPro"/>
</dbReference>
<dbReference type="EMBL" id="NIZW01000016">
    <property type="protein sequence ID" value="PHQ33603.1"/>
    <property type="molecule type" value="Genomic_DNA"/>
</dbReference>
<name>A0A2G1W3K6_9BACT</name>
<protein>
    <submittedName>
        <fullName evidence="2">PEP-CTERM sorting domain-containing protein</fullName>
    </submittedName>
</protein>
<dbReference type="Proteomes" id="UP000225740">
    <property type="component" value="Unassembled WGS sequence"/>
</dbReference>
<dbReference type="Pfam" id="PF07589">
    <property type="entry name" value="PEP-CTERM"/>
    <property type="match status" value="1"/>
</dbReference>
<reference evidence="2 3" key="1">
    <citation type="submission" date="2017-06" db="EMBL/GenBank/DDBJ databases">
        <title>Description of Rhodopirellula bahusiensis sp. nov.</title>
        <authorList>
            <person name="Kizina J."/>
            <person name="Harder J."/>
        </authorList>
    </citation>
    <scope>NUCLEOTIDE SEQUENCE [LARGE SCALE GENOMIC DNA]</scope>
    <source>
        <strain evidence="2 3">SWK21</strain>
    </source>
</reference>
<dbReference type="OrthoDB" id="280747at2"/>
<dbReference type="Gene3D" id="3.40.390.10">
    <property type="entry name" value="Collagenase (Catalytic Domain)"/>
    <property type="match status" value="1"/>
</dbReference>
<proteinExistence type="predicted"/>
<keyword evidence="3" id="KW-1185">Reference proteome</keyword>
<comment type="caution">
    <text evidence="2">The sequence shown here is derived from an EMBL/GenBank/DDBJ whole genome shotgun (WGS) entry which is preliminary data.</text>
</comment>
<evidence type="ECO:0000313" key="3">
    <source>
        <dbReference type="Proteomes" id="UP000225740"/>
    </source>
</evidence>
<sequence length="228" mass="24208">MNRWSMPLIGWLAVCFGASQIFWNATEASAAVVTTQETGVDLIFRQDSFGSSPIDIRFGEVVTIADSGLLNFDSEADYFSLFDYARDTVGDLNSQLNVFYTDQITWCGGDIPAAVGCGAVNGSVLIVESDFAAGAFGAELIAHEIGHNLNLGHTSGEGLMGPRLNNDTTLTAGEVATIFESRFVQAELSGARFIQVTPYLIQASAVPEPGAAGMLVAGLAAGMAWRRR</sequence>
<dbReference type="GeneID" id="90610329"/>
<dbReference type="RefSeq" id="WP_099262438.1">
    <property type="nucleotide sequence ID" value="NZ_NIZW01000016.1"/>
</dbReference>
<feature type="domain" description="Ice-binding protein C-terminal" evidence="1">
    <location>
        <begin position="205"/>
        <end position="228"/>
    </location>
</feature>
<dbReference type="InterPro" id="IPR024079">
    <property type="entry name" value="MetalloPept_cat_dom_sf"/>
</dbReference>
<dbReference type="SUPFAM" id="SSF55486">
    <property type="entry name" value="Metalloproteases ('zincins'), catalytic domain"/>
    <property type="match status" value="1"/>
</dbReference>
<evidence type="ECO:0000259" key="1">
    <source>
        <dbReference type="Pfam" id="PF07589"/>
    </source>
</evidence>
<dbReference type="AlphaFoldDB" id="A0A2G1W3K6"/>
<evidence type="ECO:0000313" key="2">
    <source>
        <dbReference type="EMBL" id="PHQ33603.1"/>
    </source>
</evidence>
<dbReference type="NCBIfam" id="TIGR02595">
    <property type="entry name" value="PEP_CTERM"/>
    <property type="match status" value="1"/>
</dbReference>
<accession>A0A2G1W3K6</accession>
<organism evidence="2 3">
    <name type="scientific">Rhodopirellula bahusiensis</name>
    <dbReference type="NCBI Taxonomy" id="2014065"/>
    <lineage>
        <taxon>Bacteria</taxon>
        <taxon>Pseudomonadati</taxon>
        <taxon>Planctomycetota</taxon>
        <taxon>Planctomycetia</taxon>
        <taxon>Pirellulales</taxon>
        <taxon>Pirellulaceae</taxon>
        <taxon>Rhodopirellula</taxon>
    </lineage>
</organism>